<evidence type="ECO:0000313" key="4">
    <source>
        <dbReference type="Proteomes" id="UP001167160"/>
    </source>
</evidence>
<dbReference type="Proteomes" id="UP001167160">
    <property type="component" value="Unassembled WGS sequence"/>
</dbReference>
<feature type="transmembrane region" description="Helical" evidence="2">
    <location>
        <begin position="32"/>
        <end position="55"/>
    </location>
</feature>
<sequence length="133" mass="14676">MRAGHEETVERRSLWTSEPAERRSTPDPVRTAAVRAFILASVAVVLATITVLWMLAGSWLAFPAVPATVLSVVVATWSAVDVWVTRQVWIQRHGIVSGPGSTARALSREHRLARRRARTGARVRPAHRSLPQV</sequence>
<keyword evidence="2" id="KW-1133">Transmembrane helix</keyword>
<evidence type="ECO:0000313" key="3">
    <source>
        <dbReference type="EMBL" id="MCM2579250.1"/>
    </source>
</evidence>
<proteinExistence type="predicted"/>
<reference evidence="3" key="1">
    <citation type="journal article" date="2023" name="Int. J. Syst. Evol. Microbiol.">
        <title>Streptomyces meridianus sp. nov. isolated from brackish water of the Tagus estuary in Alcochete, Portugal.</title>
        <authorList>
            <person name="Santos J.D.N."/>
            <person name="Klimek D."/>
            <person name="Calusinska M."/>
            <person name="Lobo Da Cunha A."/>
            <person name="Catita J."/>
            <person name="Goncalves H."/>
            <person name="Gonzalez I."/>
            <person name="Reyes F."/>
            <person name="Lage O.M."/>
        </authorList>
    </citation>
    <scope>NUCLEOTIDE SEQUENCE</scope>
    <source>
        <strain evidence="3">MTZ3.1</strain>
    </source>
</reference>
<evidence type="ECO:0000256" key="2">
    <source>
        <dbReference type="SAM" id="Phobius"/>
    </source>
</evidence>
<feature type="transmembrane region" description="Helical" evidence="2">
    <location>
        <begin position="61"/>
        <end position="84"/>
    </location>
</feature>
<keyword evidence="2" id="KW-0812">Transmembrane</keyword>
<keyword evidence="2" id="KW-0472">Membrane</keyword>
<organism evidence="3 4">
    <name type="scientific">Streptomyces meridianus</name>
    <dbReference type="NCBI Taxonomy" id="2938945"/>
    <lineage>
        <taxon>Bacteria</taxon>
        <taxon>Bacillati</taxon>
        <taxon>Actinomycetota</taxon>
        <taxon>Actinomycetes</taxon>
        <taxon>Kitasatosporales</taxon>
        <taxon>Streptomycetaceae</taxon>
        <taxon>Streptomyces</taxon>
    </lineage>
</organism>
<keyword evidence="4" id="KW-1185">Reference proteome</keyword>
<feature type="compositionally biased region" description="Basic and acidic residues" evidence="1">
    <location>
        <begin position="1"/>
        <end position="25"/>
    </location>
</feature>
<comment type="caution">
    <text evidence="3">The sequence shown here is derived from an EMBL/GenBank/DDBJ whole genome shotgun (WGS) entry which is preliminary data.</text>
</comment>
<name>A0ABT0X9N6_9ACTN</name>
<accession>A0ABT0X9N6</accession>
<dbReference type="EMBL" id="JAMQGM010000038">
    <property type="protein sequence ID" value="MCM2579250.1"/>
    <property type="molecule type" value="Genomic_DNA"/>
</dbReference>
<protein>
    <submittedName>
        <fullName evidence="3">Uncharacterized protein</fullName>
    </submittedName>
</protein>
<gene>
    <name evidence="3" type="ORF">M1E25_18150</name>
</gene>
<evidence type="ECO:0000256" key="1">
    <source>
        <dbReference type="SAM" id="MobiDB-lite"/>
    </source>
</evidence>
<feature type="region of interest" description="Disordered" evidence="1">
    <location>
        <begin position="1"/>
        <end position="26"/>
    </location>
</feature>